<dbReference type="EMBL" id="MFSP01000109">
    <property type="protein sequence ID" value="OGI65441.1"/>
    <property type="molecule type" value="Genomic_DNA"/>
</dbReference>
<dbReference type="GO" id="GO:0016616">
    <property type="term" value="F:oxidoreductase activity, acting on the CH-OH group of donors, NAD or NADP as acceptor"/>
    <property type="evidence" value="ECO:0007669"/>
    <property type="project" value="TreeGrafter"/>
</dbReference>
<organism evidence="4 5">
    <name type="scientific">Candidatus Muproteobacteria bacterium RBG_16_60_9</name>
    <dbReference type="NCBI Taxonomy" id="1817755"/>
    <lineage>
        <taxon>Bacteria</taxon>
        <taxon>Pseudomonadati</taxon>
        <taxon>Pseudomonadota</taxon>
        <taxon>Candidatus Muproteobacteria</taxon>
    </lineage>
</organism>
<reference evidence="4 5" key="1">
    <citation type="journal article" date="2016" name="Nat. Commun.">
        <title>Thousands of microbial genomes shed light on interconnected biogeochemical processes in an aquifer system.</title>
        <authorList>
            <person name="Anantharaman K."/>
            <person name="Brown C.T."/>
            <person name="Hug L.A."/>
            <person name="Sharon I."/>
            <person name="Castelle C.J."/>
            <person name="Probst A.J."/>
            <person name="Thomas B.C."/>
            <person name="Singh A."/>
            <person name="Wilkins M.J."/>
            <person name="Karaoz U."/>
            <person name="Brodie E.L."/>
            <person name="Williams K.H."/>
            <person name="Hubbard S.S."/>
            <person name="Banfield J.F."/>
        </authorList>
    </citation>
    <scope>NUCLEOTIDE SEQUENCE [LARGE SCALE GENOMIC DNA]</scope>
</reference>
<proteinExistence type="inferred from homology"/>
<dbReference type="PRINTS" id="PR00081">
    <property type="entry name" value="GDHRDH"/>
</dbReference>
<name>A0A1F6V6S6_9PROT</name>
<evidence type="ECO:0008006" key="6">
    <source>
        <dbReference type="Google" id="ProtNLM"/>
    </source>
</evidence>
<dbReference type="Gene3D" id="3.40.50.720">
    <property type="entry name" value="NAD(P)-binding Rossmann-like Domain"/>
    <property type="match status" value="1"/>
</dbReference>
<dbReference type="PROSITE" id="PS00061">
    <property type="entry name" value="ADH_SHORT"/>
    <property type="match status" value="1"/>
</dbReference>
<dbReference type="SUPFAM" id="SSF51735">
    <property type="entry name" value="NAD(P)-binding Rossmann-fold domains"/>
    <property type="match status" value="1"/>
</dbReference>
<dbReference type="Proteomes" id="UP000179076">
    <property type="component" value="Unassembled WGS sequence"/>
</dbReference>
<dbReference type="PANTHER" id="PTHR24322">
    <property type="entry name" value="PKSB"/>
    <property type="match status" value="1"/>
</dbReference>
<comment type="similarity">
    <text evidence="1 3">Belongs to the short-chain dehydrogenases/reductases (SDR) family.</text>
</comment>
<gene>
    <name evidence="4" type="ORF">A2W18_09900</name>
</gene>
<sequence>MKEVKDKVAVVPGAASGIGRGMAESFVAAGMKVVLSDIEERALIATTESLRAVGADVHGVVTDVSKSDQIDALAAETLRKYGAVHVLCNNAGIGAGGWPGWTTTLDDWQWVLGVNLMGVVHGIRTFLPIMIEQGTEAHVVNTASVAGLIPGDALPYSVSKSAVVALSEGVHFDLQRGGFKPKISVLCPGFVSTNIFDSNRNRPPELANKTVPRTGPRADAIREWFFEQIKQGLNSRAVGDQVLSAIREERLYVLTHPEWHPHIEQRMKSIVSGTNPPPLTPPESLMKKLNALVPNAK</sequence>
<comment type="caution">
    <text evidence="4">The sequence shown here is derived from an EMBL/GenBank/DDBJ whole genome shotgun (WGS) entry which is preliminary data.</text>
</comment>
<evidence type="ECO:0000313" key="4">
    <source>
        <dbReference type="EMBL" id="OGI65441.1"/>
    </source>
</evidence>
<dbReference type="PANTHER" id="PTHR24322:SF736">
    <property type="entry name" value="RETINOL DEHYDROGENASE 10"/>
    <property type="match status" value="1"/>
</dbReference>
<evidence type="ECO:0000256" key="1">
    <source>
        <dbReference type="ARBA" id="ARBA00006484"/>
    </source>
</evidence>
<dbReference type="CDD" id="cd05233">
    <property type="entry name" value="SDR_c"/>
    <property type="match status" value="1"/>
</dbReference>
<dbReference type="InterPro" id="IPR036291">
    <property type="entry name" value="NAD(P)-bd_dom_sf"/>
</dbReference>
<dbReference type="AlphaFoldDB" id="A0A1F6V6S6"/>
<dbReference type="NCBIfam" id="NF004843">
    <property type="entry name" value="PRK06194.1"/>
    <property type="match status" value="1"/>
</dbReference>
<evidence type="ECO:0000256" key="2">
    <source>
        <dbReference type="ARBA" id="ARBA00023002"/>
    </source>
</evidence>
<dbReference type="InterPro" id="IPR002347">
    <property type="entry name" value="SDR_fam"/>
</dbReference>
<evidence type="ECO:0000313" key="5">
    <source>
        <dbReference type="Proteomes" id="UP000179076"/>
    </source>
</evidence>
<dbReference type="InterPro" id="IPR020904">
    <property type="entry name" value="Sc_DH/Rdtase_CS"/>
</dbReference>
<keyword evidence="2" id="KW-0560">Oxidoreductase</keyword>
<dbReference type="PRINTS" id="PR00080">
    <property type="entry name" value="SDRFAMILY"/>
</dbReference>
<evidence type="ECO:0000256" key="3">
    <source>
        <dbReference type="RuleBase" id="RU000363"/>
    </source>
</evidence>
<protein>
    <recommendedName>
        <fullName evidence="6">3-oxoacyl-ACP reductase</fullName>
    </recommendedName>
</protein>
<accession>A0A1F6V6S6</accession>
<dbReference type="Pfam" id="PF00106">
    <property type="entry name" value="adh_short"/>
    <property type="match status" value="1"/>
</dbReference>